<reference evidence="2" key="1">
    <citation type="submission" date="2022-11" db="UniProtKB">
        <authorList>
            <consortium name="WormBaseParasite"/>
        </authorList>
    </citation>
    <scope>IDENTIFICATION</scope>
</reference>
<organism evidence="1 2">
    <name type="scientific">Meloidogyne floridensis</name>
    <dbReference type="NCBI Taxonomy" id="298350"/>
    <lineage>
        <taxon>Eukaryota</taxon>
        <taxon>Metazoa</taxon>
        <taxon>Ecdysozoa</taxon>
        <taxon>Nematoda</taxon>
        <taxon>Chromadorea</taxon>
        <taxon>Rhabditida</taxon>
        <taxon>Tylenchina</taxon>
        <taxon>Tylenchomorpha</taxon>
        <taxon>Tylenchoidea</taxon>
        <taxon>Meloidogynidae</taxon>
        <taxon>Meloidogyninae</taxon>
        <taxon>Meloidogyne</taxon>
    </lineage>
</organism>
<dbReference type="WBParaSite" id="scf7180000423311.g10677">
    <property type="protein sequence ID" value="scf7180000423311.g10677"/>
    <property type="gene ID" value="scf7180000423311.g10677"/>
</dbReference>
<protein>
    <submittedName>
        <fullName evidence="2">Uncharacterized protein</fullName>
    </submittedName>
</protein>
<dbReference type="Proteomes" id="UP000887560">
    <property type="component" value="Unplaced"/>
</dbReference>
<sequence length="175" mass="21235">MKANRRTLELRIRFEFHIRVLNRILEPKTFKNVYRLLLPLLCPNYSIQFCHFIFIQNENLIEGICQQINQVELLALQQTNWIYNNQNNNNENQNNIEIIQKRKSETFNSKRNKLNKKDLNNNNIFNFEWELKNNKINKTLIEQQQQHSFDELPSLSILPELDDKDLDEFFRLVEQ</sequence>
<evidence type="ECO:0000313" key="1">
    <source>
        <dbReference type="Proteomes" id="UP000887560"/>
    </source>
</evidence>
<dbReference type="AlphaFoldDB" id="A0A915P802"/>
<proteinExistence type="predicted"/>
<keyword evidence="1" id="KW-1185">Reference proteome</keyword>
<accession>A0A915P802</accession>
<evidence type="ECO:0000313" key="2">
    <source>
        <dbReference type="WBParaSite" id="scf7180000423311.g10677"/>
    </source>
</evidence>
<name>A0A915P802_9BILA</name>